<evidence type="ECO:0000256" key="2">
    <source>
        <dbReference type="ARBA" id="ARBA00004193"/>
    </source>
</evidence>
<comment type="function">
    <text evidence="11">Plays a major role in protein secretion by helping the post-translocational extracellular folding of several secreted proteins.</text>
</comment>
<evidence type="ECO:0000256" key="3">
    <source>
        <dbReference type="ARBA" id="ARBA00006071"/>
    </source>
</evidence>
<evidence type="ECO:0000256" key="4">
    <source>
        <dbReference type="ARBA" id="ARBA00022475"/>
    </source>
</evidence>
<comment type="subcellular location">
    <subcellularLocation>
        <location evidence="2 11">Cell membrane</location>
        <topology evidence="2 11">Lipid-anchor</topology>
    </subcellularLocation>
</comment>
<keyword evidence="8 11" id="KW-0564">Palmitate</keyword>
<evidence type="ECO:0000313" key="15">
    <source>
        <dbReference type="EMBL" id="MBD8027553.1"/>
    </source>
</evidence>
<proteinExistence type="inferred from homology"/>
<name>A0ABR8XEB0_9BACL</name>
<comment type="similarity">
    <text evidence="3 11">Belongs to the PrsA family.</text>
</comment>
<accession>A0ABR8XEB0</accession>
<evidence type="ECO:0000256" key="12">
    <source>
        <dbReference type="SAM" id="MobiDB-lite"/>
    </source>
</evidence>
<dbReference type="PROSITE" id="PS51257">
    <property type="entry name" value="PROKAR_LIPOPROTEIN"/>
    <property type="match status" value="1"/>
</dbReference>
<dbReference type="PANTHER" id="PTHR47245:SF1">
    <property type="entry name" value="FOLDASE PROTEIN PRSA"/>
    <property type="match status" value="1"/>
</dbReference>
<evidence type="ECO:0000256" key="7">
    <source>
        <dbReference type="ARBA" id="ARBA00023136"/>
    </source>
</evidence>
<keyword evidence="16" id="KW-1185">Reference proteome</keyword>
<dbReference type="Pfam" id="PF13616">
    <property type="entry name" value="Rotamase_3"/>
    <property type="match status" value="1"/>
</dbReference>
<dbReference type="Proteomes" id="UP000640930">
    <property type="component" value="Unassembled WGS sequence"/>
</dbReference>
<dbReference type="GO" id="GO:0016853">
    <property type="term" value="F:isomerase activity"/>
    <property type="evidence" value="ECO:0007669"/>
    <property type="project" value="UniProtKB-KW"/>
</dbReference>
<feature type="domain" description="PpiC" evidence="14">
    <location>
        <begin position="133"/>
        <end position="222"/>
    </location>
</feature>
<dbReference type="InterPro" id="IPR023059">
    <property type="entry name" value="Foldase_PrsA"/>
</dbReference>
<sequence length="305" mass="34163">MKKPFLALTLATSVFALSACNSGDEVVVSTTYGDISKDEFYDDIKKLAGNALLEQVVIEQILESKYKVTDKEVDEQFKSVKEQYGDSFESVLSSNGLTEEAFKDNVRFSLLQEKALAEDVTDEQIEEYYNQGKYELNARHILVADEETARAVIEKLNAGEDFAALAKEYSTDGSASSGGELGWFTVGSMVDEFNDAAYALEINEISEPVQTQFGFHIIQVTDKREVKDYGTLEEKEDEIRKTLAQKGDWQTKVVELVKEAKVDIKDKDLKAALDHYTETEDKASDEKATEDKADDKATEEEKSDK</sequence>
<dbReference type="HAMAP" id="MF_01145">
    <property type="entry name" value="Foldase_PrsA"/>
    <property type="match status" value="1"/>
</dbReference>
<evidence type="ECO:0000259" key="14">
    <source>
        <dbReference type="PROSITE" id="PS50198"/>
    </source>
</evidence>
<keyword evidence="5 11" id="KW-0732">Signal</keyword>
<evidence type="ECO:0000256" key="6">
    <source>
        <dbReference type="ARBA" id="ARBA00023110"/>
    </source>
</evidence>
<dbReference type="PANTHER" id="PTHR47245">
    <property type="entry name" value="PEPTIDYLPROLYL ISOMERASE"/>
    <property type="match status" value="1"/>
</dbReference>
<keyword evidence="7 11" id="KW-0472">Membrane</keyword>
<keyword evidence="4 11" id="KW-1003">Cell membrane</keyword>
<dbReference type="PROSITE" id="PS50198">
    <property type="entry name" value="PPIC_PPIASE_2"/>
    <property type="match status" value="1"/>
</dbReference>
<feature type="signal peptide" evidence="13">
    <location>
        <begin position="1"/>
        <end position="18"/>
    </location>
</feature>
<evidence type="ECO:0000256" key="8">
    <source>
        <dbReference type="ARBA" id="ARBA00023139"/>
    </source>
</evidence>
<dbReference type="InterPro" id="IPR023058">
    <property type="entry name" value="PPIase_PpiC_CS"/>
</dbReference>
<protein>
    <recommendedName>
        <fullName evidence="11">Foldase protein PrsA</fullName>
        <ecNumber evidence="11">5.2.1.8</ecNumber>
    </recommendedName>
</protein>
<evidence type="ECO:0000256" key="5">
    <source>
        <dbReference type="ARBA" id="ARBA00022729"/>
    </source>
</evidence>
<evidence type="ECO:0000256" key="1">
    <source>
        <dbReference type="ARBA" id="ARBA00000971"/>
    </source>
</evidence>
<dbReference type="SUPFAM" id="SSF109998">
    <property type="entry name" value="Triger factor/SurA peptide-binding domain-like"/>
    <property type="match status" value="1"/>
</dbReference>
<dbReference type="InterPro" id="IPR027304">
    <property type="entry name" value="Trigger_fact/SurA_dom_sf"/>
</dbReference>
<keyword evidence="9 11" id="KW-0413">Isomerase</keyword>
<reference evidence="15 16" key="1">
    <citation type="submission" date="2020-08" db="EMBL/GenBank/DDBJ databases">
        <title>A Genomic Blueprint of the Chicken Gut Microbiome.</title>
        <authorList>
            <person name="Gilroy R."/>
            <person name="Ravi A."/>
            <person name="Getino M."/>
            <person name="Pursley I."/>
            <person name="Horton D.L."/>
            <person name="Alikhan N.-F."/>
            <person name="Baker D."/>
            <person name="Gharbi K."/>
            <person name="Hall N."/>
            <person name="Watson M."/>
            <person name="Adriaenssens E.M."/>
            <person name="Foster-Nyarko E."/>
            <person name="Jarju S."/>
            <person name="Secka A."/>
            <person name="Antonio M."/>
            <person name="Oren A."/>
            <person name="Chaudhuri R."/>
            <person name="La Ragione R.M."/>
            <person name="Hildebrand F."/>
            <person name="Pallen M.J."/>
        </authorList>
    </citation>
    <scope>NUCLEOTIDE SEQUENCE [LARGE SCALE GENOMIC DNA]</scope>
    <source>
        <strain evidence="15 16">Re31</strain>
    </source>
</reference>
<dbReference type="Gene3D" id="3.10.50.40">
    <property type="match status" value="1"/>
</dbReference>
<dbReference type="SUPFAM" id="SSF54534">
    <property type="entry name" value="FKBP-like"/>
    <property type="match status" value="1"/>
</dbReference>
<dbReference type="EC" id="5.2.1.8" evidence="11"/>
<dbReference type="EMBL" id="JACSQA010000020">
    <property type="protein sequence ID" value="MBD8027553.1"/>
    <property type="molecule type" value="Genomic_DNA"/>
</dbReference>
<comment type="catalytic activity">
    <reaction evidence="1 11">
        <text>[protein]-peptidylproline (omega=180) = [protein]-peptidylproline (omega=0)</text>
        <dbReference type="Rhea" id="RHEA:16237"/>
        <dbReference type="Rhea" id="RHEA-COMP:10747"/>
        <dbReference type="Rhea" id="RHEA-COMP:10748"/>
        <dbReference type="ChEBI" id="CHEBI:83833"/>
        <dbReference type="ChEBI" id="CHEBI:83834"/>
        <dbReference type="EC" id="5.2.1.8"/>
    </reaction>
</comment>
<gene>
    <name evidence="11" type="primary">prsA</name>
    <name evidence="15" type="ORF">H9636_12900</name>
</gene>
<evidence type="ECO:0000256" key="13">
    <source>
        <dbReference type="SAM" id="SignalP"/>
    </source>
</evidence>
<evidence type="ECO:0000256" key="10">
    <source>
        <dbReference type="ARBA" id="ARBA00023288"/>
    </source>
</evidence>
<dbReference type="Gene3D" id="1.10.4030.10">
    <property type="entry name" value="Porin chaperone SurA, peptide-binding domain"/>
    <property type="match status" value="1"/>
</dbReference>
<dbReference type="InterPro" id="IPR046357">
    <property type="entry name" value="PPIase_dom_sf"/>
</dbReference>
<dbReference type="RefSeq" id="WP_191707966.1">
    <property type="nucleotide sequence ID" value="NZ_JACSQA010000020.1"/>
</dbReference>
<dbReference type="InterPro" id="IPR000297">
    <property type="entry name" value="PPIase_PpiC"/>
</dbReference>
<evidence type="ECO:0000256" key="11">
    <source>
        <dbReference type="HAMAP-Rule" id="MF_01145"/>
    </source>
</evidence>
<feature type="region of interest" description="Disordered" evidence="12">
    <location>
        <begin position="275"/>
        <end position="305"/>
    </location>
</feature>
<evidence type="ECO:0000256" key="9">
    <source>
        <dbReference type="ARBA" id="ARBA00023235"/>
    </source>
</evidence>
<keyword evidence="6 11" id="KW-0697">Rotamase</keyword>
<keyword evidence="10 11" id="KW-0449">Lipoprotein</keyword>
<comment type="caution">
    <text evidence="15">The sequence shown here is derived from an EMBL/GenBank/DDBJ whole genome shotgun (WGS) entry which is preliminary data.</text>
</comment>
<feature type="chain" id="PRO_5047091983" description="Foldase protein PrsA" evidence="13">
    <location>
        <begin position="19"/>
        <end position="305"/>
    </location>
</feature>
<dbReference type="PROSITE" id="PS01096">
    <property type="entry name" value="PPIC_PPIASE_1"/>
    <property type="match status" value="1"/>
</dbReference>
<dbReference type="InterPro" id="IPR050245">
    <property type="entry name" value="PrsA_foldase"/>
</dbReference>
<evidence type="ECO:0000313" key="16">
    <source>
        <dbReference type="Proteomes" id="UP000640930"/>
    </source>
</evidence>
<organism evidence="15 16">
    <name type="scientific">Ureibacillus galli</name>
    <dbReference type="NCBI Taxonomy" id="2762222"/>
    <lineage>
        <taxon>Bacteria</taxon>
        <taxon>Bacillati</taxon>
        <taxon>Bacillota</taxon>
        <taxon>Bacilli</taxon>
        <taxon>Bacillales</taxon>
        <taxon>Caryophanaceae</taxon>
        <taxon>Ureibacillus</taxon>
    </lineage>
</organism>